<dbReference type="Proteomes" id="UP000261739">
    <property type="component" value="Unassembled WGS sequence"/>
</dbReference>
<evidence type="ECO:0000313" key="2">
    <source>
        <dbReference type="Proteomes" id="UP000261739"/>
    </source>
</evidence>
<dbReference type="EMBL" id="DQID01000128">
    <property type="protein sequence ID" value="HCT14074.1"/>
    <property type="molecule type" value="Genomic_DNA"/>
</dbReference>
<protein>
    <submittedName>
        <fullName evidence="1">Uncharacterized protein</fullName>
    </submittedName>
</protein>
<name>A0A3D4SXR3_9CORY</name>
<proteinExistence type="predicted"/>
<accession>A0A3D4SXR3</accession>
<comment type="caution">
    <text evidence="1">The sequence shown here is derived from an EMBL/GenBank/DDBJ whole genome shotgun (WGS) entry which is preliminary data.</text>
</comment>
<evidence type="ECO:0000313" key="1">
    <source>
        <dbReference type="EMBL" id="HCT14074.1"/>
    </source>
</evidence>
<sequence>MSGGLCDAVCLRLVENTDDGTGLAVDRPVEVRRQFFRHRTELEIVNLSEDRNREAERVFDLVVDDFLRPMWGCRFGWGASNLYHDDLVELSLAIDLFVDPGLFGAVGS</sequence>
<gene>
    <name evidence="1" type="ORF">DIW82_04570</name>
</gene>
<reference evidence="1 2" key="1">
    <citation type="journal article" date="2018" name="Nat. Biotechnol.">
        <title>A standardized bacterial taxonomy based on genome phylogeny substantially revises the tree of life.</title>
        <authorList>
            <person name="Parks D.H."/>
            <person name="Chuvochina M."/>
            <person name="Waite D.W."/>
            <person name="Rinke C."/>
            <person name="Skarshewski A."/>
            <person name="Chaumeil P.A."/>
            <person name="Hugenholtz P."/>
        </authorList>
    </citation>
    <scope>NUCLEOTIDE SEQUENCE [LARGE SCALE GENOMIC DNA]</scope>
    <source>
        <strain evidence="1">UBA11247</strain>
    </source>
</reference>
<organism evidence="1 2">
    <name type="scientific">Corynebacterium nuruki</name>
    <dbReference type="NCBI Taxonomy" id="1032851"/>
    <lineage>
        <taxon>Bacteria</taxon>
        <taxon>Bacillati</taxon>
        <taxon>Actinomycetota</taxon>
        <taxon>Actinomycetes</taxon>
        <taxon>Mycobacteriales</taxon>
        <taxon>Corynebacteriaceae</taxon>
        <taxon>Corynebacterium</taxon>
    </lineage>
</organism>
<dbReference type="AlphaFoldDB" id="A0A3D4SXR3"/>